<reference evidence="2 3" key="1">
    <citation type="submission" date="2018-08" db="EMBL/GenBank/DDBJ databases">
        <title>Wenzhouxiangella salilacus sp. nov., a novel bacterium isolated from a saline lake in Xinjiang Province, China.</title>
        <authorList>
            <person name="Han S."/>
        </authorList>
    </citation>
    <scope>NUCLEOTIDE SEQUENCE [LARGE SCALE GENOMIC DNA]</scope>
    <source>
        <strain evidence="2 3">XDB06</strain>
    </source>
</reference>
<dbReference type="RefSeq" id="WP_116649908.1">
    <property type="nucleotide sequence ID" value="NZ_QUZK01000018.1"/>
</dbReference>
<evidence type="ECO:0000313" key="2">
    <source>
        <dbReference type="EMBL" id="RFF31601.1"/>
    </source>
</evidence>
<dbReference type="GO" id="GO:0003677">
    <property type="term" value="F:DNA binding"/>
    <property type="evidence" value="ECO:0007669"/>
    <property type="project" value="InterPro"/>
</dbReference>
<organism evidence="2 3">
    <name type="scientific">Wenzhouxiangella sediminis</name>
    <dbReference type="NCBI Taxonomy" id="1792836"/>
    <lineage>
        <taxon>Bacteria</taxon>
        <taxon>Pseudomonadati</taxon>
        <taxon>Pseudomonadota</taxon>
        <taxon>Gammaproteobacteria</taxon>
        <taxon>Chromatiales</taxon>
        <taxon>Wenzhouxiangellaceae</taxon>
        <taxon>Wenzhouxiangella</taxon>
    </lineage>
</organism>
<proteinExistence type="predicted"/>
<feature type="domain" description="HTH cro/C1-type" evidence="1">
    <location>
        <begin position="34"/>
        <end position="87"/>
    </location>
</feature>
<evidence type="ECO:0000259" key="1">
    <source>
        <dbReference type="PROSITE" id="PS50943"/>
    </source>
</evidence>
<dbReference type="PROSITE" id="PS50943">
    <property type="entry name" value="HTH_CROC1"/>
    <property type="match status" value="1"/>
</dbReference>
<comment type="caution">
    <text evidence="2">The sequence shown here is derived from an EMBL/GenBank/DDBJ whole genome shotgun (WGS) entry which is preliminary data.</text>
</comment>
<accession>A0A3E1KB07</accession>
<sequence length="112" mass="12740">MARTLTDKLNSLPADRRERIEARAAELVDQELTLRELRKALDMTQTALAEQLKVGQETVSRLERRTDMLLSTLDDYVQALGGRLELNVEFPGHKKIRLKSLHEPKSNSEEAA</sequence>
<evidence type="ECO:0000313" key="3">
    <source>
        <dbReference type="Proteomes" id="UP000260351"/>
    </source>
</evidence>
<dbReference type="Proteomes" id="UP000260351">
    <property type="component" value="Unassembled WGS sequence"/>
</dbReference>
<dbReference type="AlphaFoldDB" id="A0A3E1KB07"/>
<dbReference type="SUPFAM" id="SSF47413">
    <property type="entry name" value="lambda repressor-like DNA-binding domains"/>
    <property type="match status" value="1"/>
</dbReference>
<dbReference type="InterPro" id="IPR010982">
    <property type="entry name" value="Lambda_DNA-bd_dom_sf"/>
</dbReference>
<name>A0A3E1KB07_9GAMM</name>
<dbReference type="Pfam" id="PF01381">
    <property type="entry name" value="HTH_3"/>
    <property type="match status" value="1"/>
</dbReference>
<gene>
    <name evidence="2" type="ORF">DZC52_04380</name>
</gene>
<keyword evidence="3" id="KW-1185">Reference proteome</keyword>
<dbReference type="OrthoDB" id="129597at2"/>
<protein>
    <submittedName>
        <fullName evidence="2">XRE family transcriptional regulator</fullName>
    </submittedName>
</protein>
<dbReference type="Gene3D" id="1.10.260.40">
    <property type="entry name" value="lambda repressor-like DNA-binding domains"/>
    <property type="match status" value="1"/>
</dbReference>
<dbReference type="InterPro" id="IPR001387">
    <property type="entry name" value="Cro/C1-type_HTH"/>
</dbReference>
<dbReference type="SMART" id="SM00530">
    <property type="entry name" value="HTH_XRE"/>
    <property type="match status" value="1"/>
</dbReference>
<dbReference type="EMBL" id="QUZK01000018">
    <property type="protein sequence ID" value="RFF31601.1"/>
    <property type="molecule type" value="Genomic_DNA"/>
</dbReference>
<dbReference type="CDD" id="cd00093">
    <property type="entry name" value="HTH_XRE"/>
    <property type="match status" value="1"/>
</dbReference>